<gene>
    <name evidence="3" type="ORF">KME65_13060</name>
</gene>
<accession>A0A944MEC1</accession>
<dbReference type="InterPro" id="IPR037185">
    <property type="entry name" value="EmrE-like"/>
</dbReference>
<keyword evidence="1" id="KW-1133">Transmembrane helix</keyword>
<reference evidence="3 4" key="1">
    <citation type="submission" date="2021-05" db="EMBL/GenBank/DDBJ databases">
        <title>Genetic and Functional Diversity in Clade A Lucinid endosymbionts from the Bahamas.</title>
        <authorList>
            <person name="Giani N.M."/>
            <person name="Engel A.S."/>
            <person name="Campbell B.J."/>
        </authorList>
    </citation>
    <scope>NUCLEOTIDE SEQUENCE [LARGE SCALE GENOMIC DNA]</scope>
    <source>
        <strain evidence="3">LUC16012Gg_MoonRockCtena</strain>
    </source>
</reference>
<keyword evidence="1" id="KW-0812">Transmembrane</keyword>
<feature type="transmembrane region" description="Helical" evidence="1">
    <location>
        <begin position="64"/>
        <end position="84"/>
    </location>
</feature>
<sequence>MSNLPNYLALFAAILLTVGSHVLLKIGSTSVKGYLNMITMTAVVMFVLVTILIVYSLQVIMLKTVIAMNALTFVLMPIASWVFLGEELTKQSILASLIIVCGIIIYLSGG</sequence>
<dbReference type="GO" id="GO:0016020">
    <property type="term" value="C:membrane"/>
    <property type="evidence" value="ECO:0007669"/>
    <property type="project" value="InterPro"/>
</dbReference>
<name>A0A944MEC1_9GAMM</name>
<protein>
    <submittedName>
        <fullName evidence="3">EamA family transporter</fullName>
    </submittedName>
</protein>
<proteinExistence type="predicted"/>
<dbReference type="Pfam" id="PF00892">
    <property type="entry name" value="EamA"/>
    <property type="match status" value="1"/>
</dbReference>
<feature type="domain" description="EamA" evidence="2">
    <location>
        <begin position="9"/>
        <end position="106"/>
    </location>
</feature>
<evidence type="ECO:0000256" key="1">
    <source>
        <dbReference type="SAM" id="Phobius"/>
    </source>
</evidence>
<organism evidence="3 4">
    <name type="scientific">Candidatus Thiodiazotropha taylori</name>
    <dbReference type="NCBI Taxonomy" id="2792791"/>
    <lineage>
        <taxon>Bacteria</taxon>
        <taxon>Pseudomonadati</taxon>
        <taxon>Pseudomonadota</taxon>
        <taxon>Gammaproteobacteria</taxon>
        <taxon>Chromatiales</taxon>
        <taxon>Sedimenticolaceae</taxon>
        <taxon>Candidatus Thiodiazotropha</taxon>
    </lineage>
</organism>
<keyword evidence="1" id="KW-0472">Membrane</keyword>
<dbReference type="InterPro" id="IPR000620">
    <property type="entry name" value="EamA_dom"/>
</dbReference>
<evidence type="ECO:0000313" key="4">
    <source>
        <dbReference type="Proteomes" id="UP000770889"/>
    </source>
</evidence>
<dbReference type="SUPFAM" id="SSF103481">
    <property type="entry name" value="Multidrug resistance efflux transporter EmrE"/>
    <property type="match status" value="1"/>
</dbReference>
<dbReference type="Gene3D" id="1.10.3730.20">
    <property type="match status" value="1"/>
</dbReference>
<dbReference type="EMBL" id="JAHHGM010000011">
    <property type="protein sequence ID" value="MBT2989877.1"/>
    <property type="molecule type" value="Genomic_DNA"/>
</dbReference>
<dbReference type="AlphaFoldDB" id="A0A944MEC1"/>
<feature type="transmembrane region" description="Helical" evidence="1">
    <location>
        <begin position="34"/>
        <end position="57"/>
    </location>
</feature>
<evidence type="ECO:0000313" key="3">
    <source>
        <dbReference type="EMBL" id="MBT2989877.1"/>
    </source>
</evidence>
<comment type="caution">
    <text evidence="3">The sequence shown here is derived from an EMBL/GenBank/DDBJ whole genome shotgun (WGS) entry which is preliminary data.</text>
</comment>
<dbReference type="Proteomes" id="UP000770889">
    <property type="component" value="Unassembled WGS sequence"/>
</dbReference>
<feature type="transmembrane region" description="Helical" evidence="1">
    <location>
        <begin position="90"/>
        <end position="109"/>
    </location>
</feature>
<evidence type="ECO:0000259" key="2">
    <source>
        <dbReference type="Pfam" id="PF00892"/>
    </source>
</evidence>